<dbReference type="RefSeq" id="WP_147050692.1">
    <property type="nucleotide sequence ID" value="NZ_BJZR01000134.1"/>
</dbReference>
<name>A0ABQ0X7G7_9MICC</name>
<feature type="region of interest" description="Disordered" evidence="1">
    <location>
        <begin position="264"/>
        <end position="283"/>
    </location>
</feature>
<dbReference type="Proteomes" id="UP000321155">
    <property type="component" value="Unassembled WGS sequence"/>
</dbReference>
<dbReference type="EMBL" id="BJZR01000134">
    <property type="protein sequence ID" value="GEO93566.1"/>
    <property type="molecule type" value="Genomic_DNA"/>
</dbReference>
<dbReference type="InterPro" id="IPR036388">
    <property type="entry name" value="WH-like_DNA-bd_sf"/>
</dbReference>
<accession>A0ABQ0X7G7</accession>
<reference evidence="2 3" key="1">
    <citation type="submission" date="2019-07" db="EMBL/GenBank/DDBJ databases">
        <title>Whole genome shotgun sequence of Kocuria flava NBRC 107626.</title>
        <authorList>
            <person name="Hosoyama A."/>
            <person name="Uohara A."/>
            <person name="Ohji S."/>
            <person name="Ichikawa N."/>
        </authorList>
    </citation>
    <scope>NUCLEOTIDE SEQUENCE [LARGE SCALE GENOMIC DNA]</scope>
    <source>
        <strain evidence="2 3">NBRC 107626</strain>
    </source>
</reference>
<evidence type="ECO:0000313" key="2">
    <source>
        <dbReference type="EMBL" id="GEO93566.1"/>
    </source>
</evidence>
<sequence>MENPTVGKPLSPAKEDRARQALTAALNARKHPEAPAPVVPGPRLRQAFRDGTEAALDEYTATAPPNGEGPPITWGRMIRMFAATRGTLRARGFSRKIADDYAAAVTVHVADLLRKLPAGTDLRRTVLESIPREPLDPNTVWPRVFPLFNEHESWEEFLAAVRGVFAEANAETAKGITETAAAPGPLDPEALEAAALKAARWTWEKFTTSAAILDALRARLSLDESRPVDLAEIAAEAGADEQTTAAAVDNMERKGYLIRDVEDGQPATYRLAPEPPTEDGATA</sequence>
<evidence type="ECO:0000256" key="1">
    <source>
        <dbReference type="SAM" id="MobiDB-lite"/>
    </source>
</evidence>
<evidence type="ECO:0008006" key="4">
    <source>
        <dbReference type="Google" id="ProtNLM"/>
    </source>
</evidence>
<feature type="region of interest" description="Disordered" evidence="1">
    <location>
        <begin position="24"/>
        <end position="43"/>
    </location>
</feature>
<evidence type="ECO:0000313" key="3">
    <source>
        <dbReference type="Proteomes" id="UP000321155"/>
    </source>
</evidence>
<proteinExistence type="predicted"/>
<gene>
    <name evidence="2" type="ORF">KFL01_28720</name>
</gene>
<dbReference type="Gene3D" id="1.10.10.10">
    <property type="entry name" value="Winged helix-like DNA-binding domain superfamily/Winged helix DNA-binding domain"/>
    <property type="match status" value="1"/>
</dbReference>
<keyword evidence="3" id="KW-1185">Reference proteome</keyword>
<comment type="caution">
    <text evidence="2">The sequence shown here is derived from an EMBL/GenBank/DDBJ whole genome shotgun (WGS) entry which is preliminary data.</text>
</comment>
<protein>
    <recommendedName>
        <fullName evidence="4">HTH marR-type domain-containing protein</fullName>
    </recommendedName>
</protein>
<organism evidence="2 3">
    <name type="scientific">Kocuria flava</name>
    <dbReference type="NCBI Taxonomy" id="446860"/>
    <lineage>
        <taxon>Bacteria</taxon>
        <taxon>Bacillati</taxon>
        <taxon>Actinomycetota</taxon>
        <taxon>Actinomycetes</taxon>
        <taxon>Micrococcales</taxon>
        <taxon>Micrococcaceae</taxon>
        <taxon>Kocuria</taxon>
    </lineage>
</organism>